<dbReference type="Gene3D" id="1.10.260.40">
    <property type="entry name" value="lambda repressor-like DNA-binding domains"/>
    <property type="match status" value="1"/>
</dbReference>
<feature type="domain" description="HTH cro/C1-type" evidence="2">
    <location>
        <begin position="46"/>
        <end position="91"/>
    </location>
</feature>
<comment type="caution">
    <text evidence="3">The sequence shown here is derived from an EMBL/GenBank/DDBJ whole genome shotgun (WGS) entry which is preliminary data.</text>
</comment>
<evidence type="ECO:0000256" key="1">
    <source>
        <dbReference type="SAM" id="MobiDB-lite"/>
    </source>
</evidence>
<organism evidence="3 4">
    <name type="scientific">Methylocystis echinoides</name>
    <dbReference type="NCBI Taxonomy" id="29468"/>
    <lineage>
        <taxon>Bacteria</taxon>
        <taxon>Pseudomonadati</taxon>
        <taxon>Pseudomonadota</taxon>
        <taxon>Alphaproteobacteria</taxon>
        <taxon>Hyphomicrobiales</taxon>
        <taxon>Methylocystaceae</taxon>
        <taxon>Methylocystis</taxon>
    </lineage>
</organism>
<sequence>MGLKYMTKHDSDPTNATRKKPVAPHADTPLCKFLTKQIDALSGVKSQREIAAEVGYDKPNIISMIKTGDTKLPLDKVPALAKALGVDPKHLFRLTIEQHHPEVARVSHEIFGNVVTDNEMALVRMFRKVTDDTDPLPPSVLVAAIKDAFEM</sequence>
<proteinExistence type="predicted"/>
<evidence type="ECO:0000313" key="3">
    <source>
        <dbReference type="EMBL" id="GLI93421.1"/>
    </source>
</evidence>
<protein>
    <recommendedName>
        <fullName evidence="2">HTH cro/C1-type domain-containing protein</fullName>
    </recommendedName>
</protein>
<dbReference type="Proteomes" id="UP001144323">
    <property type="component" value="Unassembled WGS sequence"/>
</dbReference>
<evidence type="ECO:0000313" key="4">
    <source>
        <dbReference type="Proteomes" id="UP001144323"/>
    </source>
</evidence>
<dbReference type="InterPro" id="IPR010982">
    <property type="entry name" value="Lambda_DNA-bd_dom_sf"/>
</dbReference>
<dbReference type="InterPro" id="IPR001387">
    <property type="entry name" value="Cro/C1-type_HTH"/>
</dbReference>
<accession>A0A9W6GV11</accession>
<keyword evidence="4" id="KW-1185">Reference proteome</keyword>
<evidence type="ECO:0000259" key="2">
    <source>
        <dbReference type="PROSITE" id="PS50943"/>
    </source>
</evidence>
<name>A0A9W6GV11_9HYPH</name>
<dbReference type="AlphaFoldDB" id="A0A9W6GV11"/>
<gene>
    <name evidence="3" type="ORF">LMG27198_24130</name>
</gene>
<feature type="region of interest" description="Disordered" evidence="1">
    <location>
        <begin position="1"/>
        <end position="24"/>
    </location>
</feature>
<dbReference type="GO" id="GO:0003677">
    <property type="term" value="F:DNA binding"/>
    <property type="evidence" value="ECO:0007669"/>
    <property type="project" value="InterPro"/>
</dbReference>
<dbReference type="RefSeq" id="WP_281803216.1">
    <property type="nucleotide sequence ID" value="NZ_BSEC01000001.1"/>
</dbReference>
<dbReference type="SUPFAM" id="SSF47413">
    <property type="entry name" value="lambda repressor-like DNA-binding domains"/>
    <property type="match status" value="1"/>
</dbReference>
<dbReference type="PROSITE" id="PS50943">
    <property type="entry name" value="HTH_CROC1"/>
    <property type="match status" value="1"/>
</dbReference>
<dbReference type="EMBL" id="BSEC01000001">
    <property type="protein sequence ID" value="GLI93421.1"/>
    <property type="molecule type" value="Genomic_DNA"/>
</dbReference>
<dbReference type="CDD" id="cd00093">
    <property type="entry name" value="HTH_XRE"/>
    <property type="match status" value="1"/>
</dbReference>
<reference evidence="3" key="1">
    <citation type="journal article" date="2023" name="Int. J. Syst. Evol. Microbiol.">
        <title>Methylocystis iwaonis sp. nov., a type II methane-oxidizing bacterium from surface soil of a rice paddy field in Japan, and emended description of the genus Methylocystis (ex Whittenbury et al. 1970) Bowman et al. 1993.</title>
        <authorList>
            <person name="Kaise H."/>
            <person name="Sawadogo J.B."/>
            <person name="Alam M.S."/>
            <person name="Ueno C."/>
            <person name="Dianou D."/>
            <person name="Shinjo R."/>
            <person name="Asakawa S."/>
        </authorList>
    </citation>
    <scope>NUCLEOTIDE SEQUENCE</scope>
    <source>
        <strain evidence="3">LMG27198</strain>
    </source>
</reference>